<organism evidence="6 7">
    <name type="scientific">Ligilactobacillus faecis</name>
    <dbReference type="NCBI Taxonomy" id="762833"/>
    <lineage>
        <taxon>Bacteria</taxon>
        <taxon>Bacillati</taxon>
        <taxon>Bacillota</taxon>
        <taxon>Bacilli</taxon>
        <taxon>Lactobacillales</taxon>
        <taxon>Lactobacillaceae</taxon>
        <taxon>Ligilactobacillus</taxon>
    </lineage>
</organism>
<dbReference type="SUPFAM" id="SSF46689">
    <property type="entry name" value="Homeodomain-like"/>
    <property type="match status" value="1"/>
</dbReference>
<dbReference type="InterPro" id="IPR009057">
    <property type="entry name" value="Homeodomain-like_sf"/>
</dbReference>
<name>A0ABV4DMA5_9LACO</name>
<feature type="domain" description="SIS" evidence="5">
    <location>
        <begin position="113"/>
        <end position="252"/>
    </location>
</feature>
<dbReference type="PROSITE" id="PS51464">
    <property type="entry name" value="SIS"/>
    <property type="match status" value="1"/>
</dbReference>
<dbReference type="PANTHER" id="PTHR30514:SF21">
    <property type="entry name" value="RPIR-FAMILY TRANSCRIPTIONAL REGULATOR"/>
    <property type="match status" value="1"/>
</dbReference>
<keyword evidence="1" id="KW-0805">Transcription regulation</keyword>
<dbReference type="InterPro" id="IPR046348">
    <property type="entry name" value="SIS_dom_sf"/>
</dbReference>
<evidence type="ECO:0000256" key="3">
    <source>
        <dbReference type="ARBA" id="ARBA00023163"/>
    </source>
</evidence>
<dbReference type="Gene3D" id="1.10.10.10">
    <property type="entry name" value="Winged helix-like DNA-binding domain superfamily/Winged helix DNA-binding domain"/>
    <property type="match status" value="1"/>
</dbReference>
<dbReference type="InterPro" id="IPR047640">
    <property type="entry name" value="RpiR-like"/>
</dbReference>
<evidence type="ECO:0000313" key="6">
    <source>
        <dbReference type="EMBL" id="MEY8661611.1"/>
    </source>
</evidence>
<dbReference type="CDD" id="cd05013">
    <property type="entry name" value="SIS_RpiR"/>
    <property type="match status" value="1"/>
</dbReference>
<evidence type="ECO:0000259" key="5">
    <source>
        <dbReference type="PROSITE" id="PS51464"/>
    </source>
</evidence>
<dbReference type="PROSITE" id="PS51071">
    <property type="entry name" value="HTH_RPIR"/>
    <property type="match status" value="1"/>
</dbReference>
<evidence type="ECO:0000259" key="4">
    <source>
        <dbReference type="PROSITE" id="PS51071"/>
    </source>
</evidence>
<keyword evidence="2" id="KW-0238">DNA-binding</keyword>
<evidence type="ECO:0000313" key="7">
    <source>
        <dbReference type="Proteomes" id="UP001565236"/>
    </source>
</evidence>
<dbReference type="InterPro" id="IPR035472">
    <property type="entry name" value="RpiR-like_SIS"/>
</dbReference>
<dbReference type="SUPFAM" id="SSF53697">
    <property type="entry name" value="SIS domain"/>
    <property type="match status" value="1"/>
</dbReference>
<keyword evidence="7" id="KW-1185">Reference proteome</keyword>
<accession>A0ABV4DMA5</accession>
<dbReference type="Pfam" id="PF01380">
    <property type="entry name" value="SIS"/>
    <property type="match status" value="1"/>
</dbReference>
<dbReference type="Proteomes" id="UP001565236">
    <property type="component" value="Unassembled WGS sequence"/>
</dbReference>
<dbReference type="InterPro" id="IPR036388">
    <property type="entry name" value="WH-like_DNA-bd_sf"/>
</dbReference>
<dbReference type="InterPro" id="IPR000281">
    <property type="entry name" value="HTH_RpiR"/>
</dbReference>
<reference evidence="6 7" key="1">
    <citation type="submission" date="2024-03" db="EMBL/GenBank/DDBJ databases">
        <title>Mouse gut bacterial collection (mGBC) of GemPharmatech.</title>
        <authorList>
            <person name="He Y."/>
            <person name="Dong L."/>
            <person name="Wu D."/>
            <person name="Gao X."/>
            <person name="Lin Z."/>
        </authorList>
    </citation>
    <scope>NUCLEOTIDE SEQUENCE [LARGE SCALE GENOMIC DNA]</scope>
    <source>
        <strain evidence="6 7">15-30</strain>
    </source>
</reference>
<sequence>MTLTDKIQAQYFTLTTSEKKVADYFLLVGPNIIFETMNEVKQKTHVGDATIIRLCQKLGFSGFSDLKIEVAKDDYQTTRPLESTRPYAKLEATLTKTITDTLALVDQRKLKQSVALLSNAQHIYLFGVGGSALTSKELENMLLRVGIKAQAVTDPHYQAQTAAILNENDLVIALSLTGRTNDTLTALKLAKQNHAKSIAITTYLHSPIAQTADVVLQTAVDDFLNGGSVIGKVSQLLVGEVLVAEYEEQNHTTTVKMREKVVRAILDKREE</sequence>
<keyword evidence="3" id="KW-0804">Transcription</keyword>
<evidence type="ECO:0000256" key="1">
    <source>
        <dbReference type="ARBA" id="ARBA00023015"/>
    </source>
</evidence>
<evidence type="ECO:0000256" key="2">
    <source>
        <dbReference type="ARBA" id="ARBA00023125"/>
    </source>
</evidence>
<proteinExistence type="predicted"/>
<dbReference type="RefSeq" id="WP_369940606.1">
    <property type="nucleotide sequence ID" value="NZ_JBCLUF010000004.1"/>
</dbReference>
<dbReference type="PANTHER" id="PTHR30514">
    <property type="entry name" value="GLUCOKINASE"/>
    <property type="match status" value="1"/>
</dbReference>
<comment type="caution">
    <text evidence="6">The sequence shown here is derived from an EMBL/GenBank/DDBJ whole genome shotgun (WGS) entry which is preliminary data.</text>
</comment>
<gene>
    <name evidence="6" type="ORF">AALT52_01690</name>
</gene>
<feature type="domain" description="HTH rpiR-type" evidence="4">
    <location>
        <begin position="1"/>
        <end position="77"/>
    </location>
</feature>
<protein>
    <submittedName>
        <fullName evidence="6">MurR/RpiR family transcriptional regulator</fullName>
    </submittedName>
</protein>
<dbReference type="InterPro" id="IPR001347">
    <property type="entry name" value="SIS_dom"/>
</dbReference>
<dbReference type="EMBL" id="JBCLUF010000004">
    <property type="protein sequence ID" value="MEY8661611.1"/>
    <property type="molecule type" value="Genomic_DNA"/>
</dbReference>
<dbReference type="Gene3D" id="3.40.50.10490">
    <property type="entry name" value="Glucose-6-phosphate isomerase like protein, domain 1"/>
    <property type="match status" value="1"/>
</dbReference>
<dbReference type="Pfam" id="PF01418">
    <property type="entry name" value="HTH_6"/>
    <property type="match status" value="1"/>
</dbReference>